<dbReference type="PROSITE" id="PS00446">
    <property type="entry name" value="RNA_POL_D_30KD"/>
    <property type="match status" value="1"/>
</dbReference>
<dbReference type="SMART" id="SM00662">
    <property type="entry name" value="RPOLD"/>
    <property type="match status" value="1"/>
</dbReference>
<dbReference type="EMBL" id="CP002117">
    <property type="protein sequence ID" value="ADN35525.1"/>
    <property type="molecule type" value="Genomic_DNA"/>
</dbReference>
<keyword evidence="2 5" id="KW-0963">Cytoplasm</keyword>
<keyword evidence="5" id="KW-0411">Iron-sulfur</keyword>
<dbReference type="GO" id="GO:0000428">
    <property type="term" value="C:DNA-directed RNA polymerase complex"/>
    <property type="evidence" value="ECO:0007669"/>
    <property type="project" value="UniProtKB-KW"/>
</dbReference>
<dbReference type="Pfam" id="PF01000">
    <property type="entry name" value="RNA_pol_A_bac"/>
    <property type="match status" value="1"/>
</dbReference>
<evidence type="ECO:0000313" key="8">
    <source>
        <dbReference type="Proteomes" id="UP000006565"/>
    </source>
</evidence>
<evidence type="ECO:0000256" key="5">
    <source>
        <dbReference type="HAMAP-Rule" id="MF_00320"/>
    </source>
</evidence>
<feature type="domain" description="4Fe-4S ferredoxin-type" evidence="6">
    <location>
        <begin position="161"/>
        <end position="191"/>
    </location>
</feature>
<keyword evidence="5" id="KW-0003">3Fe-4S</keyword>
<dbReference type="OrthoDB" id="84933at2157"/>
<dbReference type="KEGG" id="mpi:Mpet_0751"/>
<keyword evidence="1 5" id="KW-0240">DNA-directed RNA polymerase</keyword>
<dbReference type="InterPro" id="IPR022842">
    <property type="entry name" value="RNAP_Rpo3/Rpb3/RPAC1"/>
</dbReference>
<keyword evidence="5" id="KW-0408">Iron</keyword>
<sequence>MEISFSRLDEDIARFTLKDATPAFANTFRRTMIGEVPTLAIEDVLIYDNNSALFDEMLAHRLGLIPIKTDLSEYVKKSECSCGGEGCSSCQAIFTLSVEGPGTVHSSDLIPADPRATPVNMDIPVVKLEKDQKVVLEARAELNIGDEHAKWEPTLACGYKAYPVITIDDRCDACGNCVEECPRNVLRVGKKSVEIADGKLEDCSMCRLCEKACMASGIGDRPAISVKPDNTRFLFVVESDGSLPVKEIMTCALGIMKDKSDSLVDVLNEISGAI</sequence>
<dbReference type="NCBIfam" id="NF001988">
    <property type="entry name" value="PRK00783.1"/>
    <property type="match status" value="1"/>
</dbReference>
<gene>
    <name evidence="5" type="primary">rpo3</name>
    <name evidence="5" type="synonym">rpoD</name>
    <name evidence="7" type="ordered locus">Mpet_0751</name>
</gene>
<dbReference type="AlphaFoldDB" id="E1RIT7"/>
<dbReference type="Gene3D" id="3.30.1360.10">
    <property type="entry name" value="RNA polymerase, RBP11-like subunit"/>
    <property type="match status" value="1"/>
</dbReference>
<dbReference type="RefSeq" id="WP_013328703.1">
    <property type="nucleotide sequence ID" value="NC_014507.1"/>
</dbReference>
<dbReference type="InterPro" id="IPR017896">
    <property type="entry name" value="4Fe4S_Fe-S-bd"/>
</dbReference>
<dbReference type="InterPro" id="IPR050518">
    <property type="entry name" value="Rpo3/RPB3_RNA_Pol_subunit"/>
</dbReference>
<feature type="binding site" evidence="5">
    <location>
        <position position="206"/>
    </location>
    <ligand>
        <name>[3Fe-4S] cluster</name>
        <dbReference type="ChEBI" id="CHEBI:21137"/>
    </ligand>
</feature>
<dbReference type="GO" id="GO:0051538">
    <property type="term" value="F:3 iron, 4 sulfur cluster binding"/>
    <property type="evidence" value="ECO:0007669"/>
    <property type="project" value="UniProtKB-KW"/>
</dbReference>
<protein>
    <recommendedName>
        <fullName evidence="5">DNA-directed RNA polymerase subunit Rpo3</fullName>
        <ecNumber evidence="5">2.7.7.6</ecNumber>
    </recommendedName>
    <alternativeName>
        <fullName evidence="5">DNA-directed RNA polymerase subunit D</fullName>
    </alternativeName>
</protein>
<dbReference type="InterPro" id="IPR011263">
    <property type="entry name" value="DNA-dir_RNA_pol_RpoA/D/Rpb3"/>
</dbReference>
<dbReference type="PROSITE" id="PS51379">
    <property type="entry name" value="4FE4S_FER_2"/>
    <property type="match status" value="1"/>
</dbReference>
<dbReference type="HAMAP" id="MF_00320">
    <property type="entry name" value="RNApol_arch_Rpo3"/>
    <property type="match status" value="1"/>
</dbReference>
<dbReference type="HOGENOM" id="CLU_038421_3_1_2"/>
<dbReference type="Gene3D" id="2.170.120.12">
    <property type="entry name" value="DNA-directed RNA polymerase, insert domain"/>
    <property type="match status" value="1"/>
</dbReference>
<dbReference type="PANTHER" id="PTHR11800:SF2">
    <property type="entry name" value="DNA-DIRECTED RNA POLYMERASE II SUBUNIT RPB3"/>
    <property type="match status" value="1"/>
</dbReference>
<evidence type="ECO:0000259" key="6">
    <source>
        <dbReference type="PROSITE" id="PS51379"/>
    </source>
</evidence>
<reference evidence="7 8" key="1">
    <citation type="journal article" date="2010" name="Stand. Genomic Sci.">
        <title>Complete genome sequence of Methanoplanus petrolearius type strain (SEBR 4847).</title>
        <authorList>
            <person name="Brambilla E."/>
            <person name="Djao O.D."/>
            <person name="Daligault H."/>
            <person name="Lapidus A."/>
            <person name="Lucas S."/>
            <person name="Hammon N."/>
            <person name="Nolan M."/>
            <person name="Tice H."/>
            <person name="Cheng J.F."/>
            <person name="Han C."/>
            <person name="Tapia R."/>
            <person name="Goodwin L."/>
            <person name="Pitluck S."/>
            <person name="Liolios K."/>
            <person name="Ivanova N."/>
            <person name="Mavromatis K."/>
            <person name="Mikhailova N."/>
            <person name="Pati A."/>
            <person name="Chen A."/>
            <person name="Palaniappan K."/>
            <person name="Land M."/>
            <person name="Hauser L."/>
            <person name="Chang Y.J."/>
            <person name="Jeffries C.D."/>
            <person name="Rohde M."/>
            <person name="Spring S."/>
            <person name="Sikorski J."/>
            <person name="Goker M."/>
            <person name="Woyke T."/>
            <person name="Bristow J."/>
            <person name="Eisen J.A."/>
            <person name="Markowitz V."/>
            <person name="Hugenholtz P."/>
            <person name="Kyrpides N.C."/>
            <person name="Klenk H.P."/>
        </authorList>
    </citation>
    <scope>NUCLEOTIDE SEQUENCE [LARGE SCALE GENOMIC DNA]</scope>
    <source>
        <strain evidence="8">DSM 11571 / OCM 486 / SEBR 4847</strain>
    </source>
</reference>
<evidence type="ECO:0000256" key="3">
    <source>
        <dbReference type="ARBA" id="ARBA00023163"/>
    </source>
</evidence>
<dbReference type="InterPro" id="IPR036643">
    <property type="entry name" value="RNApol_insert_sf"/>
</dbReference>
<accession>E1RIT7</accession>
<proteinExistence type="inferred from homology"/>
<dbReference type="Proteomes" id="UP000006565">
    <property type="component" value="Chromosome"/>
</dbReference>
<comment type="cofactor">
    <cofactor evidence="5">
        <name>[3Fe-4S] cluster</name>
        <dbReference type="ChEBI" id="CHEBI:21137"/>
    </cofactor>
    <text evidence="5">Binds 1 [3Fe-4S] cluster.</text>
</comment>
<dbReference type="SUPFAM" id="SSF55257">
    <property type="entry name" value="RBP11-like subunits of RNA polymerase"/>
    <property type="match status" value="1"/>
</dbReference>
<dbReference type="InterPro" id="IPR036603">
    <property type="entry name" value="RBP11-like"/>
</dbReference>
<keyword evidence="5 7" id="KW-0808">Transferase</keyword>
<comment type="subcellular location">
    <subcellularLocation>
        <location evidence="5">Cytoplasm</location>
    </subcellularLocation>
</comment>
<comment type="catalytic activity">
    <reaction evidence="5">
        <text>RNA(n) + a ribonucleoside 5'-triphosphate = RNA(n+1) + diphosphate</text>
        <dbReference type="Rhea" id="RHEA:21248"/>
        <dbReference type="Rhea" id="RHEA-COMP:14527"/>
        <dbReference type="Rhea" id="RHEA-COMP:17342"/>
        <dbReference type="ChEBI" id="CHEBI:33019"/>
        <dbReference type="ChEBI" id="CHEBI:61557"/>
        <dbReference type="ChEBI" id="CHEBI:140395"/>
        <dbReference type="EC" id="2.7.7.6"/>
    </reaction>
</comment>
<keyword evidence="5" id="KW-0479">Metal-binding</keyword>
<dbReference type="GeneID" id="9743205"/>
<dbReference type="GO" id="GO:0046872">
    <property type="term" value="F:metal ion binding"/>
    <property type="evidence" value="ECO:0007669"/>
    <property type="project" value="UniProtKB-KW"/>
</dbReference>
<dbReference type="GO" id="GO:0046983">
    <property type="term" value="F:protein dimerization activity"/>
    <property type="evidence" value="ECO:0007669"/>
    <property type="project" value="InterPro"/>
</dbReference>
<feature type="binding site" evidence="5">
    <location>
        <position position="209"/>
    </location>
    <ligand>
        <name>[3Fe-4S] cluster</name>
        <dbReference type="ChEBI" id="CHEBI:21137"/>
    </ligand>
</feature>
<name>E1RIT7_METP4</name>
<comment type="subunit">
    <text evidence="5">Part of the RNA polymerase complex.</text>
</comment>
<dbReference type="InterPro" id="IPR017900">
    <property type="entry name" value="4Fe4S_Fe_S_CS"/>
</dbReference>
<evidence type="ECO:0000256" key="1">
    <source>
        <dbReference type="ARBA" id="ARBA00022478"/>
    </source>
</evidence>
<dbReference type="GO" id="GO:0003899">
    <property type="term" value="F:DNA-directed RNA polymerase activity"/>
    <property type="evidence" value="ECO:0007669"/>
    <property type="project" value="UniProtKB-UniRule"/>
</dbReference>
<dbReference type="PANTHER" id="PTHR11800">
    <property type="entry name" value="DNA-DIRECTED RNA POLYMERASE"/>
    <property type="match status" value="1"/>
</dbReference>
<dbReference type="GO" id="GO:0005737">
    <property type="term" value="C:cytoplasm"/>
    <property type="evidence" value="ECO:0007669"/>
    <property type="project" value="UniProtKB-SubCell"/>
</dbReference>
<dbReference type="GO" id="GO:0016491">
    <property type="term" value="F:oxidoreductase activity"/>
    <property type="evidence" value="ECO:0007669"/>
    <property type="project" value="UniProtKB-ARBA"/>
</dbReference>
<dbReference type="PROSITE" id="PS00198">
    <property type="entry name" value="4FE4S_FER_1"/>
    <property type="match status" value="1"/>
</dbReference>
<keyword evidence="3 5" id="KW-0804">Transcription</keyword>
<dbReference type="Pfam" id="PF01193">
    <property type="entry name" value="RNA_pol_L"/>
    <property type="match status" value="1"/>
</dbReference>
<dbReference type="Gene3D" id="3.30.70.3110">
    <property type="match status" value="1"/>
</dbReference>
<dbReference type="EC" id="2.7.7.6" evidence="5"/>
<dbReference type="InterPro" id="IPR011262">
    <property type="entry name" value="DNA-dir_RNA_pol_insert"/>
</dbReference>
<dbReference type="SUPFAM" id="SSF56553">
    <property type="entry name" value="Insert subdomain of RNA polymerase alpha subunit"/>
    <property type="match status" value="1"/>
</dbReference>
<keyword evidence="8" id="KW-1185">Reference proteome</keyword>
<dbReference type="Pfam" id="PF00037">
    <property type="entry name" value="Fer4"/>
    <property type="match status" value="1"/>
</dbReference>
<dbReference type="CDD" id="cd07030">
    <property type="entry name" value="RNAP_D"/>
    <property type="match status" value="1"/>
</dbReference>
<comment type="function">
    <text evidence="5">DNA-dependent RNA polymerase (RNAP) catalyzes the transcription of DNA into RNA using the four ribonucleoside triphosphates as substrates.</text>
</comment>
<dbReference type="GO" id="GO:0006351">
    <property type="term" value="P:DNA-templated transcription"/>
    <property type="evidence" value="ECO:0007669"/>
    <property type="project" value="UniProtKB-UniRule"/>
</dbReference>
<evidence type="ECO:0000313" key="7">
    <source>
        <dbReference type="EMBL" id="ADN35525.1"/>
    </source>
</evidence>
<dbReference type="eggNOG" id="arCOG04241">
    <property type="taxonomic scope" value="Archaea"/>
</dbReference>
<keyword evidence="5 7" id="KW-0548">Nucleotidyltransferase</keyword>
<dbReference type="GO" id="GO:0003677">
    <property type="term" value="F:DNA binding"/>
    <property type="evidence" value="ECO:0007669"/>
    <property type="project" value="UniProtKB-UniRule"/>
</dbReference>
<evidence type="ECO:0000256" key="4">
    <source>
        <dbReference type="ARBA" id="ARBA00025804"/>
    </source>
</evidence>
<dbReference type="InterPro" id="IPR001514">
    <property type="entry name" value="DNA-dir_RNA_pol_30-40kDasu_CS"/>
</dbReference>
<feature type="binding site" evidence="5">
    <location>
        <position position="203"/>
    </location>
    <ligand>
        <name>[3Fe-4S] cluster</name>
        <dbReference type="ChEBI" id="CHEBI:21137"/>
    </ligand>
</feature>
<evidence type="ECO:0000256" key="2">
    <source>
        <dbReference type="ARBA" id="ARBA00022490"/>
    </source>
</evidence>
<comment type="similarity">
    <text evidence="4 5">Belongs to the archaeal Rpo3/eukaryotic RPB3 RNA polymerase subunit family.</text>
</comment>
<organism evidence="7 8">
    <name type="scientific">Methanolacinia petrolearia (strain DSM 11571 / OCM 486 / SEBR 4847)</name>
    <name type="common">Methanoplanus petrolearius</name>
    <dbReference type="NCBI Taxonomy" id="679926"/>
    <lineage>
        <taxon>Archaea</taxon>
        <taxon>Methanobacteriati</taxon>
        <taxon>Methanobacteriota</taxon>
        <taxon>Stenosarchaea group</taxon>
        <taxon>Methanomicrobia</taxon>
        <taxon>Methanomicrobiales</taxon>
        <taxon>Methanomicrobiaceae</taxon>
        <taxon>Methanolacinia</taxon>
    </lineage>
</organism>
<dbReference type="STRING" id="679926.Mpet_0751"/>